<protein>
    <submittedName>
        <fullName evidence="3">Ovule protein</fullName>
    </submittedName>
</protein>
<sequence length="61" mass="6777">MSMDESVWLIPPHPINMIVMSIFQFDNSTASLLILVCREPELGGQDEKMEIVGQEGGDKAK</sequence>
<accession>A0A183HSI2</accession>
<dbReference type="Proteomes" id="UP000267606">
    <property type="component" value="Unassembled WGS sequence"/>
</dbReference>
<keyword evidence="2" id="KW-1185">Reference proteome</keyword>
<dbReference type="AlphaFoldDB" id="A0A183HSI2"/>
<proteinExistence type="predicted"/>
<evidence type="ECO:0000313" key="2">
    <source>
        <dbReference type="Proteomes" id="UP000267606"/>
    </source>
</evidence>
<organism evidence="3">
    <name type="scientific">Onchocerca flexuosa</name>
    <dbReference type="NCBI Taxonomy" id="387005"/>
    <lineage>
        <taxon>Eukaryota</taxon>
        <taxon>Metazoa</taxon>
        <taxon>Ecdysozoa</taxon>
        <taxon>Nematoda</taxon>
        <taxon>Chromadorea</taxon>
        <taxon>Rhabditida</taxon>
        <taxon>Spirurina</taxon>
        <taxon>Spiruromorpha</taxon>
        <taxon>Filarioidea</taxon>
        <taxon>Onchocercidae</taxon>
        <taxon>Onchocerca</taxon>
    </lineage>
</organism>
<evidence type="ECO:0000313" key="1">
    <source>
        <dbReference type="EMBL" id="VDO68490.1"/>
    </source>
</evidence>
<reference evidence="1 2" key="2">
    <citation type="submission" date="2018-11" db="EMBL/GenBank/DDBJ databases">
        <authorList>
            <consortium name="Pathogen Informatics"/>
        </authorList>
    </citation>
    <scope>NUCLEOTIDE SEQUENCE [LARGE SCALE GENOMIC DNA]</scope>
</reference>
<reference evidence="3" key="1">
    <citation type="submission" date="2016-06" db="UniProtKB">
        <authorList>
            <consortium name="WormBaseParasite"/>
        </authorList>
    </citation>
    <scope>IDENTIFICATION</scope>
</reference>
<dbReference type="WBParaSite" id="OFLC_0001044301-mRNA-1">
    <property type="protein sequence ID" value="OFLC_0001044301-mRNA-1"/>
    <property type="gene ID" value="OFLC_0001044301"/>
</dbReference>
<name>A0A183HSI2_9BILA</name>
<evidence type="ECO:0000313" key="3">
    <source>
        <dbReference type="WBParaSite" id="OFLC_0001044301-mRNA-1"/>
    </source>
</evidence>
<gene>
    <name evidence="1" type="ORF">OFLC_LOCUS10440</name>
</gene>
<dbReference type="EMBL" id="UZAJ01013913">
    <property type="protein sequence ID" value="VDO68490.1"/>
    <property type="molecule type" value="Genomic_DNA"/>
</dbReference>